<accession>A0A241VKB6</accession>
<comment type="similarity">
    <text evidence="1">Belongs to the transposase 11 family.</text>
</comment>
<dbReference type="AlphaFoldDB" id="A0A241VKB6"/>
<dbReference type="Proteomes" id="UP000291380">
    <property type="component" value="Unassembled WGS sequence"/>
</dbReference>
<feature type="domain" description="DUF4372" evidence="6">
    <location>
        <begin position="3"/>
        <end position="76"/>
    </location>
</feature>
<dbReference type="NCBIfam" id="NF033592">
    <property type="entry name" value="transpos_IS4_1"/>
    <property type="match status" value="1"/>
</dbReference>
<evidence type="ECO:0000313" key="7">
    <source>
        <dbReference type="EMBL" id="NNH78539.1"/>
    </source>
</evidence>
<protein>
    <submittedName>
        <fullName evidence="8">IS4 family transposase</fullName>
    </submittedName>
</protein>
<dbReference type="GO" id="GO:0006313">
    <property type="term" value="P:DNA transposition"/>
    <property type="evidence" value="ECO:0007669"/>
    <property type="project" value="InterPro"/>
</dbReference>
<evidence type="ECO:0000259" key="6">
    <source>
        <dbReference type="Pfam" id="PF14294"/>
    </source>
</evidence>
<evidence type="ECO:0000259" key="5">
    <source>
        <dbReference type="Pfam" id="PF01609"/>
    </source>
</evidence>
<dbReference type="InterPro" id="IPR002559">
    <property type="entry name" value="Transposase_11"/>
</dbReference>
<organism evidence="8 9">
    <name type="scientific">Acinetobacter terrae</name>
    <dbReference type="NCBI Taxonomy" id="2731247"/>
    <lineage>
        <taxon>Bacteria</taxon>
        <taxon>Pseudomonadati</taxon>
        <taxon>Pseudomonadota</taxon>
        <taxon>Gammaproteobacteria</taxon>
        <taxon>Moraxellales</taxon>
        <taxon>Moraxellaceae</taxon>
        <taxon>Acinetobacter</taxon>
        <taxon>Acinetobacter Taxon 24</taxon>
    </lineage>
</organism>
<evidence type="ECO:0000313" key="8">
    <source>
        <dbReference type="EMBL" id="TCB56891.1"/>
    </source>
</evidence>
<accession>A0A4R0EIW1</accession>
<proteinExistence type="inferred from homology"/>
<dbReference type="PANTHER" id="PTHR33258:SF1">
    <property type="entry name" value="TRANSPOSASE INSL FOR INSERTION SEQUENCE ELEMENT IS186A-RELATED"/>
    <property type="match status" value="1"/>
</dbReference>
<dbReference type="EMBL" id="JABERL010000036">
    <property type="protein sequence ID" value="NNH78539.1"/>
    <property type="molecule type" value="Genomic_DNA"/>
</dbReference>
<dbReference type="GO" id="GO:0004803">
    <property type="term" value="F:transposase activity"/>
    <property type="evidence" value="ECO:0007669"/>
    <property type="project" value="InterPro"/>
</dbReference>
<reference evidence="7 10" key="2">
    <citation type="submission" date="2020-04" db="EMBL/GenBank/DDBJ databases">
        <title>Acinetobacter Taxon 24.</title>
        <authorList>
            <person name="Nemec A."/>
            <person name="Radolfova-Krizova L."/>
            <person name="Higgins P.G."/>
            <person name="Spanelova P."/>
        </authorList>
    </citation>
    <scope>NUCLEOTIDE SEQUENCE [LARGE SCALE GENOMIC DNA]</scope>
    <source>
        <strain evidence="7 10">ANC 5380</strain>
    </source>
</reference>
<dbReference type="GO" id="GO:0003677">
    <property type="term" value="F:DNA binding"/>
    <property type="evidence" value="ECO:0007669"/>
    <property type="project" value="UniProtKB-KW"/>
</dbReference>
<keyword evidence="4" id="KW-0233">DNA recombination</keyword>
<dbReference type="OrthoDB" id="6112254at2"/>
<feature type="domain" description="Transposase IS4-like" evidence="5">
    <location>
        <begin position="142"/>
        <end position="330"/>
    </location>
</feature>
<dbReference type="Pfam" id="PF14294">
    <property type="entry name" value="DUF4372"/>
    <property type="match status" value="1"/>
</dbReference>
<dbReference type="Pfam" id="PF01609">
    <property type="entry name" value="DDE_Tnp_1"/>
    <property type="match status" value="1"/>
</dbReference>
<reference evidence="8 9" key="1">
    <citation type="submission" date="2019-02" db="EMBL/GenBank/DDBJ databases">
        <title>High diversity of culturable Acinetobacter species in natural soil and water ecosystems.</title>
        <authorList>
            <person name="Radolfova-Krizova L."/>
            <person name="Nemec A."/>
        </authorList>
    </citation>
    <scope>NUCLEOTIDE SEQUENCE [LARGE SCALE GENOMIC DNA]</scope>
    <source>
        <strain evidence="8 9">ANC 4281</strain>
    </source>
</reference>
<evidence type="ECO:0000256" key="1">
    <source>
        <dbReference type="ARBA" id="ARBA00010075"/>
    </source>
</evidence>
<dbReference type="PANTHER" id="PTHR33258">
    <property type="entry name" value="TRANSPOSASE INSL FOR INSERTION SEQUENCE ELEMENT IS186A-RELATED"/>
    <property type="match status" value="1"/>
</dbReference>
<evidence type="ECO:0000256" key="4">
    <source>
        <dbReference type="ARBA" id="ARBA00023172"/>
    </source>
</evidence>
<evidence type="ECO:0000256" key="3">
    <source>
        <dbReference type="ARBA" id="ARBA00023125"/>
    </source>
</evidence>
<evidence type="ECO:0000256" key="2">
    <source>
        <dbReference type="ARBA" id="ARBA00022578"/>
    </source>
</evidence>
<accession>A0A7Y2RH39</accession>
<name>A0A241VKB6_9GAMM</name>
<evidence type="ECO:0000313" key="9">
    <source>
        <dbReference type="Proteomes" id="UP000291380"/>
    </source>
</evidence>
<dbReference type="InterPro" id="IPR025399">
    <property type="entry name" value="DUF4372"/>
</dbReference>
<dbReference type="EMBL" id="SJOA01000020">
    <property type="protein sequence ID" value="TCB56891.1"/>
    <property type="molecule type" value="Genomic_DNA"/>
</dbReference>
<evidence type="ECO:0000313" key="10">
    <source>
        <dbReference type="Proteomes" id="UP000569202"/>
    </source>
</evidence>
<dbReference type="InterPro" id="IPR047952">
    <property type="entry name" value="Transpos_IS4"/>
</dbReference>
<gene>
    <name evidence="8" type="ORF">E0H85_13465</name>
    <name evidence="7" type="ORF">HLH17_12820</name>
</gene>
<dbReference type="InterPro" id="IPR012337">
    <property type="entry name" value="RNaseH-like_sf"/>
</dbReference>
<keyword evidence="2" id="KW-0815">Transposition</keyword>
<comment type="caution">
    <text evidence="8">The sequence shown here is derived from an EMBL/GenBank/DDBJ whole genome shotgun (WGS) entry which is preliminary data.</text>
</comment>
<sequence length="383" mass="44417">MSHQNTVFHQLIKPVLRQDFERLAKQHHVGQKFRSASRWDQFIALLMSQLSCRQSLRDIQSNLESQQEKLNHLGAKSIPRSTLARINEEQPAALYKQMFHQLLQYCEKSKVAHKFRFKNPLYSLDASHIDLSLSLCAWAKVHDSKASMKLSIGLNHSNHIPEFVAVENGKENDMVQGRKFQFPSGSIVVFDKGYVDYKWYANLTAQNIGFVTRLRPKAVYRVIQQHPVIVAKGILKDETIQLNSAHAVKRQTPPLRKIEYIDRQSGKHFMFLSNNFRLSASTIAAIYKDRWKVELFFKAIKQNLKLKAFIGRSRNAIQTQIWIALIAYLLVSFARHLGQEGWTVQRLLRMIQVNLFERKTLKALFMPDKIPIKQKEAQLSLLL</sequence>
<dbReference type="Proteomes" id="UP000569202">
    <property type="component" value="Unassembled WGS sequence"/>
</dbReference>
<dbReference type="SUPFAM" id="SSF53098">
    <property type="entry name" value="Ribonuclease H-like"/>
    <property type="match status" value="1"/>
</dbReference>
<dbReference type="RefSeq" id="WP_086193328.1">
    <property type="nucleotide sequence ID" value="NZ_JABERL010000036.1"/>
</dbReference>
<keyword evidence="3" id="KW-0238">DNA-binding</keyword>